<comment type="caution">
    <text evidence="2">The sequence shown here is derived from an EMBL/GenBank/DDBJ whole genome shotgun (WGS) entry which is preliminary data.</text>
</comment>
<organism evidence="2 3">
    <name type="scientific">Leifsonia tongyongensis</name>
    <dbReference type="NCBI Taxonomy" id="1268043"/>
    <lineage>
        <taxon>Bacteria</taxon>
        <taxon>Bacillati</taxon>
        <taxon>Actinomycetota</taxon>
        <taxon>Actinomycetes</taxon>
        <taxon>Micrococcales</taxon>
        <taxon>Microbacteriaceae</taxon>
        <taxon>Leifsonia</taxon>
    </lineage>
</organism>
<dbReference type="RefSeq" id="WP_163287400.1">
    <property type="nucleotide sequence ID" value="NZ_JAAGWY010000001.1"/>
</dbReference>
<feature type="region of interest" description="Disordered" evidence="1">
    <location>
        <begin position="149"/>
        <end position="273"/>
    </location>
</feature>
<proteinExistence type="predicted"/>
<feature type="region of interest" description="Disordered" evidence="1">
    <location>
        <begin position="1"/>
        <end position="50"/>
    </location>
</feature>
<name>A0A6L9XS47_9MICO</name>
<keyword evidence="3" id="KW-1185">Reference proteome</keyword>
<feature type="compositionally biased region" description="Acidic residues" evidence="1">
    <location>
        <begin position="206"/>
        <end position="256"/>
    </location>
</feature>
<evidence type="ECO:0000256" key="1">
    <source>
        <dbReference type="SAM" id="MobiDB-lite"/>
    </source>
</evidence>
<feature type="compositionally biased region" description="Acidic residues" evidence="1">
    <location>
        <begin position="160"/>
        <end position="195"/>
    </location>
</feature>
<dbReference type="AlphaFoldDB" id="A0A6L9XS47"/>
<gene>
    <name evidence="2" type="ORF">G3T36_00035</name>
</gene>
<evidence type="ECO:0000313" key="2">
    <source>
        <dbReference type="EMBL" id="NEN04250.1"/>
    </source>
</evidence>
<dbReference type="InterPro" id="IPR021391">
    <property type="entry name" value="DUF3027"/>
</dbReference>
<feature type="compositionally biased region" description="Low complexity" evidence="1">
    <location>
        <begin position="20"/>
        <end position="42"/>
    </location>
</feature>
<sequence>MPDDSDVTSPDADAPEAEATEAVATEAQATETDMPGAAAADVEAPEAEPTADPELLGAVDLARAALFAVTPEATVGPLVGHIVEGEHVLSLLFDSALPGYPGWRWSVTISRLDGEAEPGVLETELVPGEASLLAPDWVPWSERLADYQASQEALAAERAGDDEDADDEDADEESEDDLDDLDEDEDEDDDDDDDAVVPVLHSGDIDGVDIDFDDPELDDDADVDVALDLEAEESAALDADVDETDDAESEAEEDGPEPPAVPGGREPSGEDQD</sequence>
<dbReference type="EMBL" id="JAAGWY010000001">
    <property type="protein sequence ID" value="NEN04250.1"/>
    <property type="molecule type" value="Genomic_DNA"/>
</dbReference>
<accession>A0A6L9XS47</accession>
<dbReference type="Pfam" id="PF11228">
    <property type="entry name" value="DUF3027"/>
    <property type="match status" value="1"/>
</dbReference>
<reference evidence="2 3" key="1">
    <citation type="journal article" date="2014" name="J. Microbiol.">
        <title>Diaminobutyricibacter tongyongensis gen. nov., sp. nov. and Homoserinibacter gongjuensis gen. nov., sp. nov. belong to the family Microbacteriaceae.</title>
        <authorList>
            <person name="Kim S.J."/>
            <person name="Ahn J.H."/>
            <person name="Weon H.Y."/>
            <person name="Hamada M."/>
            <person name="Suzuki K."/>
            <person name="Kwon S.W."/>
        </authorList>
    </citation>
    <scope>NUCLEOTIDE SEQUENCE [LARGE SCALE GENOMIC DNA]</scope>
    <source>
        <strain evidence="2 3">NBRC 108724</strain>
    </source>
</reference>
<evidence type="ECO:0000313" key="3">
    <source>
        <dbReference type="Proteomes" id="UP000474967"/>
    </source>
</evidence>
<protein>
    <submittedName>
        <fullName evidence="2">DUF3027 domain-containing protein</fullName>
    </submittedName>
</protein>
<dbReference type="Proteomes" id="UP000474967">
    <property type="component" value="Unassembled WGS sequence"/>
</dbReference>